<sequence>PQVELHDLCPYLKLTLSRHQRAWKMEDKYRMTFKTPKAWTSAIAFADEYHLVFSRELPCRDDEDRGGMGLVPINRAVEEGILLQENYSVLRGLTEPLFILRVRDRSTEKSHTRQHVYGATKTPSGWKIYNDWELLLFLNTFADKPRQLNATSIVAVHPQKEDFEEAEQWLSDHLEEFHLPFTVPYIEHIVCFCSEKKQEHA</sequence>
<dbReference type="RefSeq" id="WP_304120491.1">
    <property type="nucleotide sequence ID" value="NZ_DYZA01000025.1"/>
</dbReference>
<dbReference type="AlphaFoldDB" id="A0A921AUS6"/>
<comment type="caution">
    <text evidence="1">The sequence shown here is derived from an EMBL/GenBank/DDBJ whole genome shotgun (WGS) entry which is preliminary data.</text>
</comment>
<name>A0A921AUS6_9BACT</name>
<evidence type="ECO:0000313" key="2">
    <source>
        <dbReference type="Proteomes" id="UP000698963"/>
    </source>
</evidence>
<organism evidence="1 2">
    <name type="scientific">Mailhella massiliensis</name>
    <dbReference type="NCBI Taxonomy" id="1903261"/>
    <lineage>
        <taxon>Bacteria</taxon>
        <taxon>Pseudomonadati</taxon>
        <taxon>Thermodesulfobacteriota</taxon>
        <taxon>Desulfovibrionia</taxon>
        <taxon>Desulfovibrionales</taxon>
        <taxon>Desulfovibrionaceae</taxon>
        <taxon>Mailhella</taxon>
    </lineage>
</organism>
<proteinExistence type="predicted"/>
<feature type="non-terminal residue" evidence="1">
    <location>
        <position position="1"/>
    </location>
</feature>
<protein>
    <submittedName>
        <fullName evidence="1">Uncharacterized protein</fullName>
    </submittedName>
</protein>
<gene>
    <name evidence="1" type="ORF">K8W16_01350</name>
</gene>
<evidence type="ECO:0000313" key="1">
    <source>
        <dbReference type="EMBL" id="HJD96280.1"/>
    </source>
</evidence>
<reference evidence="1" key="1">
    <citation type="journal article" date="2021" name="PeerJ">
        <title>Extensive microbial diversity within the chicken gut microbiome revealed by metagenomics and culture.</title>
        <authorList>
            <person name="Gilroy R."/>
            <person name="Ravi A."/>
            <person name="Getino M."/>
            <person name="Pursley I."/>
            <person name="Horton D.L."/>
            <person name="Alikhan N.F."/>
            <person name="Baker D."/>
            <person name="Gharbi K."/>
            <person name="Hall N."/>
            <person name="Watson M."/>
            <person name="Adriaenssens E.M."/>
            <person name="Foster-Nyarko E."/>
            <person name="Jarju S."/>
            <person name="Secka A."/>
            <person name="Antonio M."/>
            <person name="Oren A."/>
            <person name="Chaudhuri R.R."/>
            <person name="La Ragione R."/>
            <person name="Hildebrand F."/>
            <person name="Pallen M.J."/>
        </authorList>
    </citation>
    <scope>NUCLEOTIDE SEQUENCE</scope>
    <source>
        <strain evidence="1">ChiGjej2B2-19336</strain>
    </source>
</reference>
<accession>A0A921AUS6</accession>
<dbReference type="EMBL" id="DYZA01000025">
    <property type="protein sequence ID" value="HJD96280.1"/>
    <property type="molecule type" value="Genomic_DNA"/>
</dbReference>
<reference evidence="1" key="2">
    <citation type="submission" date="2021-09" db="EMBL/GenBank/DDBJ databases">
        <authorList>
            <person name="Gilroy R."/>
        </authorList>
    </citation>
    <scope>NUCLEOTIDE SEQUENCE</scope>
    <source>
        <strain evidence="1">ChiGjej2B2-19336</strain>
    </source>
</reference>
<dbReference type="Proteomes" id="UP000698963">
    <property type="component" value="Unassembled WGS sequence"/>
</dbReference>